<feature type="transmembrane region" description="Helical" evidence="9">
    <location>
        <begin position="402"/>
        <end position="425"/>
    </location>
</feature>
<comment type="subcellular location">
    <subcellularLocation>
        <location evidence="1">Cell membrane</location>
        <topology evidence="1">Multi-pass membrane protein</topology>
    </subcellularLocation>
</comment>
<dbReference type="InterPro" id="IPR000802">
    <property type="entry name" value="Arsenical_pump_ArsB"/>
</dbReference>
<organism evidence="11 12">
    <name type="scientific">Piromyces finnis</name>
    <dbReference type="NCBI Taxonomy" id="1754191"/>
    <lineage>
        <taxon>Eukaryota</taxon>
        <taxon>Fungi</taxon>
        <taxon>Fungi incertae sedis</taxon>
        <taxon>Chytridiomycota</taxon>
        <taxon>Chytridiomycota incertae sedis</taxon>
        <taxon>Neocallimastigomycetes</taxon>
        <taxon>Neocallimastigales</taxon>
        <taxon>Neocallimastigaceae</taxon>
        <taxon>Piromyces</taxon>
    </lineage>
</organism>
<comment type="caution">
    <text evidence="11">The sequence shown here is derived from an EMBL/GenBank/DDBJ whole genome shotgun (WGS) entry which is preliminary data.</text>
</comment>
<dbReference type="PRINTS" id="PR00758">
    <property type="entry name" value="ARSENICPUMP"/>
</dbReference>
<evidence type="ECO:0000313" key="11">
    <source>
        <dbReference type="EMBL" id="ORX43049.1"/>
    </source>
</evidence>
<feature type="transmembrane region" description="Helical" evidence="9">
    <location>
        <begin position="175"/>
        <end position="196"/>
    </location>
</feature>
<name>A0A1Y1UXW0_9FUNG</name>
<keyword evidence="3" id="KW-0813">Transport</keyword>
<evidence type="ECO:0000256" key="1">
    <source>
        <dbReference type="ARBA" id="ARBA00004651"/>
    </source>
</evidence>
<dbReference type="GO" id="GO:0015105">
    <property type="term" value="F:arsenite transmembrane transporter activity"/>
    <property type="evidence" value="ECO:0007669"/>
    <property type="project" value="InterPro"/>
</dbReference>
<proteinExistence type="inferred from homology"/>
<dbReference type="PANTHER" id="PTHR43568:SF1">
    <property type="entry name" value="P PROTEIN"/>
    <property type="match status" value="1"/>
</dbReference>
<dbReference type="Proteomes" id="UP000193719">
    <property type="component" value="Unassembled WGS sequence"/>
</dbReference>
<evidence type="ECO:0000256" key="9">
    <source>
        <dbReference type="SAM" id="Phobius"/>
    </source>
</evidence>
<dbReference type="CDD" id="cd01116">
    <property type="entry name" value="P_permease"/>
    <property type="match status" value="1"/>
</dbReference>
<feature type="transmembrane region" description="Helical" evidence="9">
    <location>
        <begin position="361"/>
        <end position="390"/>
    </location>
</feature>
<feature type="transmembrane region" description="Helical" evidence="9">
    <location>
        <begin position="59"/>
        <end position="78"/>
    </location>
</feature>
<dbReference type="Pfam" id="PF03600">
    <property type="entry name" value="CitMHS"/>
    <property type="match status" value="1"/>
</dbReference>
<evidence type="ECO:0000256" key="7">
    <source>
        <dbReference type="ARBA" id="ARBA00023136"/>
    </source>
</evidence>
<keyword evidence="4" id="KW-1003">Cell membrane</keyword>
<keyword evidence="12" id="KW-1185">Reference proteome</keyword>
<feature type="transmembrane region" description="Helical" evidence="9">
    <location>
        <begin position="99"/>
        <end position="126"/>
    </location>
</feature>
<dbReference type="OrthoDB" id="442352at2759"/>
<dbReference type="PANTHER" id="PTHR43568">
    <property type="entry name" value="P PROTEIN"/>
    <property type="match status" value="1"/>
</dbReference>
<keyword evidence="8" id="KW-0175">Coiled coil</keyword>
<evidence type="ECO:0000256" key="5">
    <source>
        <dbReference type="ARBA" id="ARBA00022692"/>
    </source>
</evidence>
<keyword evidence="5 9" id="KW-0812">Transmembrane</keyword>
<evidence type="ECO:0000256" key="4">
    <source>
        <dbReference type="ARBA" id="ARBA00022475"/>
    </source>
</evidence>
<feature type="coiled-coil region" evidence="8">
    <location>
        <begin position="198"/>
        <end position="225"/>
    </location>
</feature>
<sequence length="427" mass="46721">MFNETVSLILAIAIFVLTYVFIVLETFDRTVVALSGACLMILLKIVNQEVAVEEVDFNTLGLLVGMMILVLITKRSGIFEYVAIKLVKIAKGSPKKIMIYLSLTTGIFSALLDNVTTIMLIIPITLNICDELMINPIYIVIAEVFASNVGGTATLIGDPPNIMIGSAVKFTFMDFIINNGGIVLLILLVSISIYTLRYKKHLKTVKELKERIMEKDEKLMIKNKALLWKSLAVIALVFIAFILHGVLGFESATIALTGAAVLLLISNENIEEILSEVEWGTILFFVGLFILVGGLKVVGAIDKLAHFVLDITNGNLVLTTFSILWVSAFASAFIDNIPFVTTMIPLIQEIGKASHMNLTPLWWALSLGACLGGNGTIVGASANVIAVGLSKKQGHKISFKKFFVEAFPMMVLSISMATVYLYLVYLR</sequence>
<feature type="transmembrane region" description="Helical" evidence="9">
    <location>
        <begin position="6"/>
        <end position="24"/>
    </location>
</feature>
<dbReference type="AlphaFoldDB" id="A0A1Y1UXW0"/>
<evidence type="ECO:0000313" key="12">
    <source>
        <dbReference type="Proteomes" id="UP000193719"/>
    </source>
</evidence>
<comment type="similarity">
    <text evidence="2">Belongs to the CitM (TC 2.A.11) transporter family.</text>
</comment>
<feature type="transmembrane region" description="Helical" evidence="9">
    <location>
        <begin position="282"/>
        <end position="301"/>
    </location>
</feature>
<keyword evidence="6 9" id="KW-1133">Transmembrane helix</keyword>
<dbReference type="EMBL" id="MCFH01000056">
    <property type="protein sequence ID" value="ORX43049.1"/>
    <property type="molecule type" value="Genomic_DNA"/>
</dbReference>
<evidence type="ECO:0000259" key="10">
    <source>
        <dbReference type="Pfam" id="PF03600"/>
    </source>
</evidence>
<reference evidence="11 12" key="2">
    <citation type="submission" date="2016-08" db="EMBL/GenBank/DDBJ databases">
        <title>Pervasive Adenine N6-methylation of Active Genes in Fungi.</title>
        <authorList>
            <consortium name="DOE Joint Genome Institute"/>
            <person name="Mondo S.J."/>
            <person name="Dannebaum R.O."/>
            <person name="Kuo R.C."/>
            <person name="Labutti K."/>
            <person name="Haridas S."/>
            <person name="Kuo A."/>
            <person name="Salamov A."/>
            <person name="Ahrendt S.R."/>
            <person name="Lipzen A."/>
            <person name="Sullivan W."/>
            <person name="Andreopoulos W.B."/>
            <person name="Clum A."/>
            <person name="Lindquist E."/>
            <person name="Daum C."/>
            <person name="Ramamoorthy G.K."/>
            <person name="Gryganskyi A."/>
            <person name="Culley D."/>
            <person name="Magnuson J.K."/>
            <person name="James T.Y."/>
            <person name="O'Malley M.A."/>
            <person name="Stajich J.E."/>
            <person name="Spatafora J.W."/>
            <person name="Visel A."/>
            <person name="Grigoriev I.V."/>
        </authorList>
    </citation>
    <scope>NUCLEOTIDE SEQUENCE [LARGE SCALE GENOMIC DNA]</scope>
    <source>
        <strain evidence="12">finn</strain>
    </source>
</reference>
<feature type="domain" description="Citrate transporter-like" evidence="10">
    <location>
        <begin position="19"/>
        <end position="368"/>
    </location>
</feature>
<evidence type="ECO:0000256" key="2">
    <source>
        <dbReference type="ARBA" id="ARBA00009843"/>
    </source>
</evidence>
<accession>A0A1Y1UXW0</accession>
<feature type="transmembrane region" description="Helical" evidence="9">
    <location>
        <begin position="313"/>
        <end position="334"/>
    </location>
</feature>
<gene>
    <name evidence="11" type="ORF">BCR36DRAFT_586841</name>
</gene>
<dbReference type="STRING" id="1754191.A0A1Y1UXW0"/>
<keyword evidence="7 9" id="KW-0472">Membrane</keyword>
<evidence type="ECO:0000256" key="8">
    <source>
        <dbReference type="SAM" id="Coils"/>
    </source>
</evidence>
<reference evidence="11 12" key="1">
    <citation type="submission" date="2016-08" db="EMBL/GenBank/DDBJ databases">
        <title>Genomes of anaerobic fungi encode conserved fungal cellulosomes for biomass hydrolysis.</title>
        <authorList>
            <consortium name="DOE Joint Genome Institute"/>
            <person name="Haitjema C.H."/>
            <person name="Gilmore S.P."/>
            <person name="Henske J.K."/>
            <person name="Solomon K.V."/>
            <person name="De Groot R."/>
            <person name="Kuo A."/>
            <person name="Mondo S.J."/>
            <person name="Salamov A.A."/>
            <person name="Labutti K."/>
            <person name="Zhao Z."/>
            <person name="Chiniquy J."/>
            <person name="Barry K."/>
            <person name="Brewer H.M."/>
            <person name="Purvine S.O."/>
            <person name="Wright A.T."/>
            <person name="Boxma B."/>
            <person name="Van Alen T."/>
            <person name="Hackstein J.H."/>
            <person name="Baker S.E."/>
            <person name="Grigoriev I.V."/>
            <person name="O'Malley M.A."/>
        </authorList>
    </citation>
    <scope>NUCLEOTIDE SEQUENCE [LARGE SCALE GENOMIC DNA]</scope>
    <source>
        <strain evidence="12">finn</strain>
    </source>
</reference>
<protein>
    <submittedName>
        <fullName evidence="11">Divalent ion symporter</fullName>
    </submittedName>
</protein>
<dbReference type="InterPro" id="IPR004680">
    <property type="entry name" value="Cit_transptr-like_dom"/>
</dbReference>
<evidence type="ECO:0000256" key="3">
    <source>
        <dbReference type="ARBA" id="ARBA00022448"/>
    </source>
</evidence>
<feature type="transmembrane region" description="Helical" evidence="9">
    <location>
        <begin position="226"/>
        <end position="247"/>
    </location>
</feature>
<evidence type="ECO:0000256" key="6">
    <source>
        <dbReference type="ARBA" id="ARBA00022989"/>
    </source>
</evidence>
<dbReference type="InterPro" id="IPR051475">
    <property type="entry name" value="Diverse_Ion_Transporter"/>
</dbReference>
<dbReference type="GO" id="GO:0005886">
    <property type="term" value="C:plasma membrane"/>
    <property type="evidence" value="ECO:0007669"/>
    <property type="project" value="UniProtKB-SubCell"/>
</dbReference>